<dbReference type="EMBL" id="BJWL01000029">
    <property type="protein sequence ID" value="GFZ21560.1"/>
    <property type="molecule type" value="Genomic_DNA"/>
</dbReference>
<proteinExistence type="predicted"/>
<feature type="region of interest" description="Disordered" evidence="2">
    <location>
        <begin position="409"/>
        <end position="432"/>
    </location>
</feature>
<keyword evidence="1" id="KW-0175">Coiled coil</keyword>
<feature type="region of interest" description="Disordered" evidence="2">
    <location>
        <begin position="1"/>
        <end position="20"/>
    </location>
</feature>
<comment type="caution">
    <text evidence="4">The sequence shown here is derived from an EMBL/GenBank/DDBJ whole genome shotgun (WGS) entry which is preliminary data.</text>
</comment>
<dbReference type="InterPro" id="IPR007321">
    <property type="entry name" value="Transposase_28"/>
</dbReference>
<gene>
    <name evidence="4" type="ORF">Acr_29g0007220</name>
</gene>
<dbReference type="OrthoDB" id="672227at2759"/>
<name>A0A7J0HEL4_9ERIC</name>
<keyword evidence="5" id="KW-1185">Reference proteome</keyword>
<organism evidence="4 5">
    <name type="scientific">Actinidia rufa</name>
    <dbReference type="NCBI Taxonomy" id="165716"/>
    <lineage>
        <taxon>Eukaryota</taxon>
        <taxon>Viridiplantae</taxon>
        <taxon>Streptophyta</taxon>
        <taxon>Embryophyta</taxon>
        <taxon>Tracheophyta</taxon>
        <taxon>Spermatophyta</taxon>
        <taxon>Magnoliopsida</taxon>
        <taxon>eudicotyledons</taxon>
        <taxon>Gunneridae</taxon>
        <taxon>Pentapetalae</taxon>
        <taxon>asterids</taxon>
        <taxon>Ericales</taxon>
        <taxon>Actinidiaceae</taxon>
        <taxon>Actinidia</taxon>
    </lineage>
</organism>
<evidence type="ECO:0000313" key="4">
    <source>
        <dbReference type="EMBL" id="GFZ21560.1"/>
    </source>
</evidence>
<feature type="compositionally biased region" description="Basic and acidic residues" evidence="2">
    <location>
        <begin position="420"/>
        <end position="432"/>
    </location>
</feature>
<evidence type="ECO:0000313" key="5">
    <source>
        <dbReference type="Proteomes" id="UP000585474"/>
    </source>
</evidence>
<reference evidence="4 5" key="1">
    <citation type="submission" date="2019-07" db="EMBL/GenBank/DDBJ databases">
        <title>De Novo Assembly of kiwifruit Actinidia rufa.</title>
        <authorList>
            <person name="Sugita-Konishi S."/>
            <person name="Sato K."/>
            <person name="Mori E."/>
            <person name="Abe Y."/>
            <person name="Kisaki G."/>
            <person name="Hamano K."/>
            <person name="Suezawa K."/>
            <person name="Otani M."/>
            <person name="Fukuda T."/>
            <person name="Manabe T."/>
            <person name="Gomi K."/>
            <person name="Tabuchi M."/>
            <person name="Akimitsu K."/>
            <person name="Kataoka I."/>
        </authorList>
    </citation>
    <scope>NUCLEOTIDE SEQUENCE [LARGE SCALE GENOMIC DNA]</scope>
    <source>
        <strain evidence="5">cv. Fuchu</strain>
    </source>
</reference>
<feature type="region of interest" description="Disordered" evidence="2">
    <location>
        <begin position="28"/>
        <end position="73"/>
    </location>
</feature>
<dbReference type="Pfam" id="PF04195">
    <property type="entry name" value="Transposase_28"/>
    <property type="match status" value="1"/>
</dbReference>
<evidence type="ECO:0000256" key="2">
    <source>
        <dbReference type="SAM" id="MobiDB-lite"/>
    </source>
</evidence>
<evidence type="ECO:0000259" key="3">
    <source>
        <dbReference type="Pfam" id="PF04195"/>
    </source>
</evidence>
<accession>A0A7J0HEL4</accession>
<feature type="compositionally biased region" description="Polar residues" evidence="2">
    <location>
        <begin position="261"/>
        <end position="274"/>
    </location>
</feature>
<evidence type="ECO:0000256" key="1">
    <source>
        <dbReference type="SAM" id="Coils"/>
    </source>
</evidence>
<protein>
    <recommendedName>
        <fullName evidence="3">Transposase (putative) gypsy type domain-containing protein</fullName>
    </recommendedName>
</protein>
<feature type="compositionally biased region" description="Basic residues" evidence="2">
    <location>
        <begin position="233"/>
        <end position="244"/>
    </location>
</feature>
<feature type="compositionally biased region" description="Basic and acidic residues" evidence="2">
    <location>
        <begin position="56"/>
        <end position="73"/>
    </location>
</feature>
<dbReference type="AlphaFoldDB" id="A0A7J0HEL4"/>
<feature type="region of interest" description="Disordered" evidence="2">
    <location>
        <begin position="221"/>
        <end position="289"/>
    </location>
</feature>
<feature type="coiled-coil region" evidence="1">
    <location>
        <begin position="316"/>
        <end position="361"/>
    </location>
</feature>
<feature type="domain" description="Transposase (putative) gypsy type" evidence="3">
    <location>
        <begin position="106"/>
        <end position="142"/>
    </location>
</feature>
<sequence length="432" mass="48074">MSGNIKVGDLENTLPSWKSNHLGKRSYMTIEVTQYPSSPREDPSDNEGSPLVDTRPSPKRETNTTTQGERDRLRESCSFPFGIQIRLPEVDETIASTRPSKVAFDEAIFQASLRLPIHPMIRRILAYYNICPAQLAPNAWQISSAQWCCVNFIRAWGSKGPEVMEHPRTKYPIKDIFCSKSFLQSFDLDSGKMASSGGDNVEEKSIDDAAHIAANKAMSKKINMKKLSQMAKGRGKPKDAKKKGPMPMPPPEDKKKGSANKAPSKSKATSSQEATPAAAHREGTLANPGVALGSNASILENPKAVVLGSSNAGHNREMQEEAITLQANELRRVKEEHDADLERLQKEVAELKEREALAKMLTAKEYKPSDDFQEALEKAASTYFGEGFDLCKKQIRLLHPYLDIQDLQIDPELVEDDEEKEKYKLDNSHPPQ</sequence>
<dbReference type="Proteomes" id="UP000585474">
    <property type="component" value="Unassembled WGS sequence"/>
</dbReference>